<dbReference type="AlphaFoldDB" id="A0A935Q0X4"/>
<evidence type="ECO:0000313" key="2">
    <source>
        <dbReference type="Proteomes" id="UP000697998"/>
    </source>
</evidence>
<dbReference type="EMBL" id="JADJMH010000015">
    <property type="protein sequence ID" value="MBK7675992.1"/>
    <property type="molecule type" value="Genomic_DNA"/>
</dbReference>
<proteinExistence type="predicted"/>
<reference evidence="1 2" key="1">
    <citation type="submission" date="2020-10" db="EMBL/GenBank/DDBJ databases">
        <title>Connecting structure to function with the recovery of over 1000 high-quality activated sludge metagenome-assembled genomes encoding full-length rRNA genes using long-read sequencing.</title>
        <authorList>
            <person name="Singleton C.M."/>
            <person name="Petriglieri F."/>
            <person name="Kristensen J.M."/>
            <person name="Kirkegaard R.H."/>
            <person name="Michaelsen T.Y."/>
            <person name="Andersen M.H."/>
            <person name="Karst S.M."/>
            <person name="Dueholm M.S."/>
            <person name="Nielsen P.H."/>
            <person name="Albertsen M."/>
        </authorList>
    </citation>
    <scope>NUCLEOTIDE SEQUENCE [LARGE SCALE GENOMIC DNA]</scope>
    <source>
        <strain evidence="1">EsbW_18-Q3-R4-48_BATAC.285</strain>
    </source>
</reference>
<dbReference type="Proteomes" id="UP000697998">
    <property type="component" value="Unassembled WGS sequence"/>
</dbReference>
<sequence>MTLKRVLCPQRIRTIPRQFSWIDHRLVRERYLDRCDPPAAALYLFLVTVADVQGLSYYSDATLTRCLSMASVRLSQAREGLIRAGLIAYQRPLYQVLALDGPAQFEARELAADEIALRIGALRAVLGRTP</sequence>
<name>A0A935Q0X4_9PROT</name>
<accession>A0A935Q0X4</accession>
<organism evidence="1 2">
    <name type="scientific">Candidatus Accumulibacter proximus</name>
    <dbReference type="NCBI Taxonomy" id="2954385"/>
    <lineage>
        <taxon>Bacteria</taxon>
        <taxon>Pseudomonadati</taxon>
        <taxon>Pseudomonadota</taxon>
        <taxon>Betaproteobacteria</taxon>
        <taxon>Candidatus Accumulibacter</taxon>
    </lineage>
</organism>
<comment type="caution">
    <text evidence="1">The sequence shown here is derived from an EMBL/GenBank/DDBJ whole genome shotgun (WGS) entry which is preliminary data.</text>
</comment>
<protein>
    <submittedName>
        <fullName evidence="1">Uncharacterized protein</fullName>
    </submittedName>
</protein>
<evidence type="ECO:0000313" key="1">
    <source>
        <dbReference type="EMBL" id="MBK7675992.1"/>
    </source>
</evidence>
<gene>
    <name evidence="1" type="ORF">IPJ27_15245</name>
</gene>